<dbReference type="KEGG" id="vab:WPS_05750"/>
<organism evidence="2 3">
    <name type="scientific">Vulcanimicrobium alpinum</name>
    <dbReference type="NCBI Taxonomy" id="3016050"/>
    <lineage>
        <taxon>Bacteria</taxon>
        <taxon>Bacillati</taxon>
        <taxon>Vulcanimicrobiota</taxon>
        <taxon>Vulcanimicrobiia</taxon>
        <taxon>Vulcanimicrobiales</taxon>
        <taxon>Vulcanimicrobiaceae</taxon>
        <taxon>Vulcanimicrobium</taxon>
    </lineage>
</organism>
<sequence length="164" mass="17196">MPGVALVTTIAAPQAAVAPRLMTVLSAYAQRDDFALAARVGFAGATLNVPVKLWLVDPSSRTADAIPIAMAAARHEDWFPVFSGEVRAAAGGRMESSLQLNGEYRVPLGAFGRWSTAPRSPMPPNRACGRFCSACAPTSSTKCNAASSRFAGTKASPRNDSARQ</sequence>
<dbReference type="AlphaFoldDB" id="A0AAN1XTF0"/>
<keyword evidence="3" id="KW-1185">Reference proteome</keyword>
<reference evidence="2 3" key="1">
    <citation type="journal article" date="2022" name="ISME Commun">
        <title>Vulcanimicrobium alpinus gen. nov. sp. nov., the first cultivated representative of the candidate phylum 'Eremiobacterota', is a metabolically versatile aerobic anoxygenic phototroph.</title>
        <authorList>
            <person name="Yabe S."/>
            <person name="Muto K."/>
            <person name="Abe K."/>
            <person name="Yokota A."/>
            <person name="Staudigel H."/>
            <person name="Tebo B.M."/>
        </authorList>
    </citation>
    <scope>NUCLEOTIDE SEQUENCE [LARGE SCALE GENOMIC DNA]</scope>
    <source>
        <strain evidence="2 3">WC8-2</strain>
    </source>
</reference>
<evidence type="ECO:0000313" key="2">
    <source>
        <dbReference type="EMBL" id="BDE05299.1"/>
    </source>
</evidence>
<name>A0AAN1XTF0_UNVUL</name>
<feature type="region of interest" description="Disordered" evidence="1">
    <location>
        <begin position="139"/>
        <end position="164"/>
    </location>
</feature>
<dbReference type="RefSeq" id="WP_317996351.1">
    <property type="nucleotide sequence ID" value="NZ_AP025523.1"/>
</dbReference>
<evidence type="ECO:0000256" key="1">
    <source>
        <dbReference type="SAM" id="MobiDB-lite"/>
    </source>
</evidence>
<evidence type="ECO:0000313" key="3">
    <source>
        <dbReference type="Proteomes" id="UP001317532"/>
    </source>
</evidence>
<proteinExistence type="predicted"/>
<accession>A0AAN1XTF0</accession>
<protein>
    <submittedName>
        <fullName evidence="2">Uncharacterized protein</fullName>
    </submittedName>
</protein>
<dbReference type="Proteomes" id="UP001317532">
    <property type="component" value="Chromosome"/>
</dbReference>
<gene>
    <name evidence="2" type="ORF">WPS_05750</name>
</gene>
<dbReference type="EMBL" id="AP025523">
    <property type="protein sequence ID" value="BDE05299.1"/>
    <property type="molecule type" value="Genomic_DNA"/>
</dbReference>